<accession>A0A8H5BJV0</accession>
<feature type="compositionally biased region" description="Basic and acidic residues" evidence="1">
    <location>
        <begin position="234"/>
        <end position="248"/>
    </location>
</feature>
<dbReference type="Proteomes" id="UP000541558">
    <property type="component" value="Unassembled WGS sequence"/>
</dbReference>
<reference evidence="2 3" key="1">
    <citation type="journal article" date="2020" name="ISME J.">
        <title>Uncovering the hidden diversity of litter-decomposition mechanisms in mushroom-forming fungi.</title>
        <authorList>
            <person name="Floudas D."/>
            <person name="Bentzer J."/>
            <person name="Ahren D."/>
            <person name="Johansson T."/>
            <person name="Persson P."/>
            <person name="Tunlid A."/>
        </authorList>
    </citation>
    <scope>NUCLEOTIDE SEQUENCE [LARGE SCALE GENOMIC DNA]</scope>
    <source>
        <strain evidence="2 3">CBS 175.51</strain>
    </source>
</reference>
<sequence length="866" mass="95726">MSAMVDTYDAQMSDYISDDVFMQTHSDPWTQDDGTMDDDSFLPFNQADISKTSGMDTIPLESSMPLPFSGLSTPKVSQMVEDNAVEVEMEEYAEDQHEYEMLEDEHSEEIQDVEVHDAQTANLDTEAIAPLISYSESTETSASIHEISAMVVPEAGDHARESPVLTRDFSVAYDPQSHPAQEQVDSSLQIESSSHPSTETPASSGQTESDLASASELPLLANVPTIHELAPSYDHSDGTEVDNGEHGQPEAAEVQEPERAESAGLLEVAVSNENLVQSQDPVSASAPVPVEEFEVADPHGNHEDAPASRPNPHEISEGVYIEPPPPVLLEISCSSHTYTIFNRPSSSGRSTPSPQDPNPDAEIVVLLQERPTLFYEPLFQVFEALRQEEPFYSSPDLQIAELIFTVPDLQLSISEDNIYARDYSLHDISLLHDLSGNAGPLRVQLQTQTRFILRYSELQALLNQEGENGDDESDEHHDDAHDLQYDRADDATIQPSEDHGEHHEESPVEQQEEAVVADQDEHRPSDEGLAASSKAPSEASHSIAEAHEEGRLSLENQDEALSSVNTELDHVEEVTEEGYLHHESLLVEGVEGVEVSHHDLEEIADTDGAGSLHDSEQHALVEGEDLSYQEGGEHEDEEYYEEGQYESSDDTQTFGEDELIEQQENDHHHEETSGEPGVEAKLGEVHGEMHEETLEEVHEDVQASHPPDQEHLEDTNDSDVANLEPHTAPLQPEEDIKQNESRDSRNDAIEFEHQANDTDEHTADQTEESPDFSALPELPEDDELWDDELDGEGEAEGEFNEDSLWNAEDGVHDENDESASNDSSVTLSSAGKGAKRAYSEVDGEDDVEGRADFPLIPTPEKRTRLE</sequence>
<dbReference type="OrthoDB" id="2507795at2759"/>
<evidence type="ECO:0000256" key="1">
    <source>
        <dbReference type="SAM" id="MobiDB-lite"/>
    </source>
</evidence>
<protein>
    <submittedName>
        <fullName evidence="2">Uncharacterized protein</fullName>
    </submittedName>
</protein>
<feature type="compositionally biased region" description="Basic and acidic residues" evidence="1">
    <location>
        <begin position="493"/>
        <end position="506"/>
    </location>
</feature>
<comment type="caution">
    <text evidence="2">The sequence shown here is derived from an EMBL/GenBank/DDBJ whole genome shotgun (WGS) entry which is preliminary data.</text>
</comment>
<evidence type="ECO:0000313" key="2">
    <source>
        <dbReference type="EMBL" id="KAF5324739.1"/>
    </source>
</evidence>
<feature type="compositionally biased region" description="Basic and acidic residues" evidence="1">
    <location>
        <begin position="734"/>
        <end position="764"/>
    </location>
</feature>
<dbReference type="Pfam" id="PF10336">
    <property type="entry name" value="DUF2420"/>
    <property type="match status" value="1"/>
</dbReference>
<feature type="region of interest" description="Disordered" evidence="1">
    <location>
        <begin position="493"/>
        <end position="548"/>
    </location>
</feature>
<proteinExistence type="predicted"/>
<feature type="region of interest" description="Disordered" evidence="1">
    <location>
        <begin position="230"/>
        <end position="259"/>
    </location>
</feature>
<feature type="compositionally biased region" description="Acidic residues" evidence="1">
    <location>
        <begin position="778"/>
        <end position="801"/>
    </location>
</feature>
<organism evidence="2 3">
    <name type="scientific">Ephemerocybe angulata</name>
    <dbReference type="NCBI Taxonomy" id="980116"/>
    <lineage>
        <taxon>Eukaryota</taxon>
        <taxon>Fungi</taxon>
        <taxon>Dikarya</taxon>
        <taxon>Basidiomycota</taxon>
        <taxon>Agaricomycotina</taxon>
        <taxon>Agaricomycetes</taxon>
        <taxon>Agaricomycetidae</taxon>
        <taxon>Agaricales</taxon>
        <taxon>Agaricineae</taxon>
        <taxon>Psathyrellaceae</taxon>
        <taxon>Ephemerocybe</taxon>
    </lineage>
</organism>
<feature type="region of interest" description="Disordered" evidence="1">
    <location>
        <begin position="624"/>
        <end position="866"/>
    </location>
</feature>
<feature type="compositionally biased region" description="Acidic residues" evidence="1">
    <location>
        <begin position="624"/>
        <end position="663"/>
    </location>
</feature>
<feature type="compositionally biased region" description="Polar residues" evidence="1">
    <location>
        <begin position="178"/>
        <end position="212"/>
    </location>
</feature>
<feature type="region of interest" description="Disordered" evidence="1">
    <location>
        <begin position="340"/>
        <end position="359"/>
    </location>
</feature>
<feature type="compositionally biased region" description="Low complexity" evidence="1">
    <location>
        <begin position="343"/>
        <end position="353"/>
    </location>
</feature>
<dbReference type="AlphaFoldDB" id="A0A8H5BJV0"/>
<feature type="region of interest" description="Disordered" evidence="1">
    <location>
        <begin position="174"/>
        <end position="212"/>
    </location>
</feature>
<evidence type="ECO:0000313" key="3">
    <source>
        <dbReference type="Proteomes" id="UP000541558"/>
    </source>
</evidence>
<keyword evidence="3" id="KW-1185">Reference proteome</keyword>
<gene>
    <name evidence="2" type="ORF">D9611_004515</name>
</gene>
<feature type="compositionally biased region" description="Basic and acidic residues" evidence="1">
    <location>
        <begin position="681"/>
        <end position="714"/>
    </location>
</feature>
<name>A0A8H5BJV0_9AGAR</name>
<dbReference type="EMBL" id="JAACJK010000164">
    <property type="protein sequence ID" value="KAF5324739.1"/>
    <property type="molecule type" value="Genomic_DNA"/>
</dbReference>
<dbReference type="InterPro" id="IPR018822">
    <property type="entry name" value="UPF0646"/>
</dbReference>